<dbReference type="PANTHER" id="PTHR12714:SF9">
    <property type="entry name" value="PROTEIN-S-ISOPRENYLCYSTEINE O-METHYLTRANSFERASE"/>
    <property type="match status" value="1"/>
</dbReference>
<dbReference type="EMBL" id="QXDL01000082">
    <property type="protein sequence ID" value="RIH83920.1"/>
    <property type="molecule type" value="Genomic_DNA"/>
</dbReference>
<evidence type="ECO:0000256" key="4">
    <source>
        <dbReference type="ARBA" id="ARBA00023136"/>
    </source>
</evidence>
<comment type="subcellular location">
    <subcellularLocation>
        <location evidence="1">Endomembrane system</location>
        <topology evidence="1">Multi-pass membrane protein</topology>
    </subcellularLocation>
</comment>
<keyword evidence="6" id="KW-0489">Methyltransferase</keyword>
<reference evidence="6 7" key="1">
    <citation type="submission" date="2018-08" db="EMBL/GenBank/DDBJ databases">
        <title>Meiothermus terrae DSM 26712 genome sequencing project.</title>
        <authorList>
            <person name="Da Costa M.S."/>
            <person name="Albuquerque L."/>
            <person name="Raposo P."/>
            <person name="Froufe H.J.C."/>
            <person name="Barroso C.S."/>
            <person name="Egas C."/>
        </authorList>
    </citation>
    <scope>NUCLEOTIDE SEQUENCE [LARGE SCALE GENOMIC DNA]</scope>
    <source>
        <strain evidence="6 7">DSM 26712</strain>
    </source>
</reference>
<proteinExistence type="predicted"/>
<dbReference type="GO" id="GO:0012505">
    <property type="term" value="C:endomembrane system"/>
    <property type="evidence" value="ECO:0007669"/>
    <property type="project" value="UniProtKB-SubCell"/>
</dbReference>
<keyword evidence="4 5" id="KW-0472">Membrane</keyword>
<keyword evidence="3 5" id="KW-1133">Transmembrane helix</keyword>
<evidence type="ECO:0000256" key="5">
    <source>
        <dbReference type="SAM" id="Phobius"/>
    </source>
</evidence>
<dbReference type="OrthoDB" id="272002at2"/>
<dbReference type="RefSeq" id="WP_119315197.1">
    <property type="nucleotide sequence ID" value="NZ_QXDL01000082.1"/>
</dbReference>
<keyword evidence="7" id="KW-1185">Reference proteome</keyword>
<evidence type="ECO:0000313" key="7">
    <source>
        <dbReference type="Proteomes" id="UP000265715"/>
    </source>
</evidence>
<accession>A0A399EKK4</accession>
<evidence type="ECO:0000256" key="1">
    <source>
        <dbReference type="ARBA" id="ARBA00004127"/>
    </source>
</evidence>
<dbReference type="Proteomes" id="UP000265715">
    <property type="component" value="Unassembled WGS sequence"/>
</dbReference>
<organism evidence="6 7">
    <name type="scientific">Calidithermus terrae</name>
    <dbReference type="NCBI Taxonomy" id="1408545"/>
    <lineage>
        <taxon>Bacteria</taxon>
        <taxon>Thermotogati</taxon>
        <taxon>Deinococcota</taxon>
        <taxon>Deinococci</taxon>
        <taxon>Thermales</taxon>
        <taxon>Thermaceae</taxon>
        <taxon>Calidithermus</taxon>
    </lineage>
</organism>
<dbReference type="GO" id="GO:0008168">
    <property type="term" value="F:methyltransferase activity"/>
    <property type="evidence" value="ECO:0007669"/>
    <property type="project" value="UniProtKB-KW"/>
</dbReference>
<dbReference type="AlphaFoldDB" id="A0A399EKK4"/>
<dbReference type="GO" id="GO:0032259">
    <property type="term" value="P:methylation"/>
    <property type="evidence" value="ECO:0007669"/>
    <property type="project" value="UniProtKB-KW"/>
</dbReference>
<feature type="transmembrane region" description="Helical" evidence="5">
    <location>
        <begin position="88"/>
        <end position="104"/>
    </location>
</feature>
<feature type="transmembrane region" description="Helical" evidence="5">
    <location>
        <begin position="36"/>
        <end position="57"/>
    </location>
</feature>
<protein>
    <submittedName>
        <fullName evidence="6">Lipid A Kdo2 1-phosphate O-methyltransferase</fullName>
    </submittedName>
</protein>
<name>A0A399EKK4_9DEIN</name>
<dbReference type="Gene3D" id="1.20.120.1630">
    <property type="match status" value="1"/>
</dbReference>
<evidence type="ECO:0000256" key="2">
    <source>
        <dbReference type="ARBA" id="ARBA00022692"/>
    </source>
</evidence>
<feature type="transmembrane region" description="Helical" evidence="5">
    <location>
        <begin position="7"/>
        <end position="30"/>
    </location>
</feature>
<dbReference type="Pfam" id="PF04191">
    <property type="entry name" value="PEMT"/>
    <property type="match status" value="1"/>
</dbReference>
<keyword evidence="2 5" id="KW-0812">Transmembrane</keyword>
<comment type="caution">
    <text evidence="6">The sequence shown here is derived from an EMBL/GenBank/DDBJ whole genome shotgun (WGS) entry which is preliminary data.</text>
</comment>
<gene>
    <name evidence="6" type="ORF">Mterra_02133</name>
</gene>
<evidence type="ECO:0000313" key="6">
    <source>
        <dbReference type="EMBL" id="RIH83920.1"/>
    </source>
</evidence>
<keyword evidence="6" id="KW-0808">Transferase</keyword>
<feature type="transmembrane region" description="Helical" evidence="5">
    <location>
        <begin position="110"/>
        <end position="127"/>
    </location>
</feature>
<evidence type="ECO:0000256" key="3">
    <source>
        <dbReference type="ARBA" id="ARBA00022989"/>
    </source>
</evidence>
<dbReference type="InterPro" id="IPR007318">
    <property type="entry name" value="Phopholipid_MeTrfase"/>
</dbReference>
<sequence length="158" mass="17965">MVWLKALLFTLVAPATVVLWVPLWLLGWSYPRPALAWQWLGLLPVALGAAVYLGCVWDFAARGRGTPAPLDPPKTLVVQGLYRRVRNPMYLGVGLMLLGEALLFGSWRLLLYALLVLSAFHLFVIFYEEPNLRRRFGAAYADYCRRVPRWVPRLGEPL</sequence>
<dbReference type="PANTHER" id="PTHR12714">
    <property type="entry name" value="PROTEIN-S ISOPRENYLCYSTEINE O-METHYLTRANSFERASE"/>
    <property type="match status" value="1"/>
</dbReference>